<accession>A0A562BII1</accession>
<dbReference type="OrthoDB" id="9133817at2"/>
<reference evidence="2 3" key="1">
    <citation type="submission" date="2019-07" db="EMBL/GenBank/DDBJ databases">
        <title>Genome sequencing of lignin-degrading bacterial isolates.</title>
        <authorList>
            <person name="Gladden J."/>
        </authorList>
    </citation>
    <scope>NUCLEOTIDE SEQUENCE [LARGE SCALE GENOMIC DNA]</scope>
    <source>
        <strain evidence="2 3">J11</strain>
    </source>
</reference>
<keyword evidence="1" id="KW-0175">Coiled coil</keyword>
<organism evidence="2 3">
    <name type="scientific">Cupriavidus gilardii J11</name>
    <dbReference type="NCBI Taxonomy" id="936133"/>
    <lineage>
        <taxon>Bacteria</taxon>
        <taxon>Pseudomonadati</taxon>
        <taxon>Pseudomonadota</taxon>
        <taxon>Betaproteobacteria</taxon>
        <taxon>Burkholderiales</taxon>
        <taxon>Burkholderiaceae</taxon>
        <taxon>Cupriavidus</taxon>
    </lineage>
</organism>
<protein>
    <submittedName>
        <fullName evidence="2">Flagellar biosynthesis/type III secretory pathway protein FliH</fullName>
    </submittedName>
</protein>
<dbReference type="EMBL" id="VLJN01000020">
    <property type="protein sequence ID" value="TWG84966.1"/>
    <property type="molecule type" value="Genomic_DNA"/>
</dbReference>
<dbReference type="Proteomes" id="UP000318141">
    <property type="component" value="Unassembled WGS sequence"/>
</dbReference>
<keyword evidence="2" id="KW-0282">Flagellum</keyword>
<evidence type="ECO:0000256" key="1">
    <source>
        <dbReference type="SAM" id="Coils"/>
    </source>
</evidence>
<gene>
    <name evidence="2" type="ORF">L602_002700000580</name>
</gene>
<name>A0A562BII1_9BURK</name>
<evidence type="ECO:0000313" key="2">
    <source>
        <dbReference type="EMBL" id="TWG84966.1"/>
    </source>
</evidence>
<keyword evidence="2" id="KW-0966">Cell projection</keyword>
<keyword evidence="3" id="KW-1185">Reference proteome</keyword>
<feature type="coiled-coil region" evidence="1">
    <location>
        <begin position="62"/>
        <end position="89"/>
    </location>
</feature>
<sequence length="249" mass="27370">MNPFDLNVAAIAGELPIGGVIPADRLDRYIDAAAVLQRNRSRAAAVLVAARRHRDRIRRQAEEVLHEAYEEAERRAAQAAREAHDETCATVVRWLVEEHELERVLATRLEARCRAWVCDAIRVLVADSDRTATLVSRIDAQLRGLMPHGDVTLRVCPAEHDAVVARLPSDRPFDIEVDTSLERGQARLDSPYVQLRIDLGRHLSSVLRAIGGTEEMNAPLDADAGAEPTNAAIAHEAISPDAPTEASHD</sequence>
<comment type="caution">
    <text evidence="2">The sequence shown here is derived from an EMBL/GenBank/DDBJ whole genome shotgun (WGS) entry which is preliminary data.</text>
</comment>
<proteinExistence type="predicted"/>
<dbReference type="AlphaFoldDB" id="A0A562BII1"/>
<keyword evidence="2" id="KW-0969">Cilium</keyword>
<evidence type="ECO:0000313" key="3">
    <source>
        <dbReference type="Proteomes" id="UP000318141"/>
    </source>
</evidence>